<dbReference type="InterPro" id="IPR006342">
    <property type="entry name" value="FkbM_mtfrase"/>
</dbReference>
<dbReference type="GO" id="GO:0008168">
    <property type="term" value="F:methyltransferase activity"/>
    <property type="evidence" value="ECO:0007669"/>
    <property type="project" value="UniProtKB-KW"/>
</dbReference>
<keyword evidence="2" id="KW-0489">Methyltransferase</keyword>
<dbReference type="EMBL" id="JABWTA010000001">
    <property type="protein sequence ID" value="NVE95293.1"/>
    <property type="molecule type" value="Genomic_DNA"/>
</dbReference>
<evidence type="ECO:0000259" key="1">
    <source>
        <dbReference type="Pfam" id="PF05050"/>
    </source>
</evidence>
<reference evidence="2 3" key="1">
    <citation type="submission" date="2020-06" db="EMBL/GenBank/DDBJ databases">
        <title>Altererythrobacter lutimaris sp. nov., a marine bacterium isolated from a tidal flat.</title>
        <authorList>
            <person name="Kim D."/>
            <person name="Yoo Y."/>
            <person name="Kim J.-J."/>
        </authorList>
    </citation>
    <scope>NUCLEOTIDE SEQUENCE [LARGE SCALE GENOMIC DNA]</scope>
    <source>
        <strain evidence="2 3">JGD-16</strain>
    </source>
</reference>
<dbReference type="PANTHER" id="PTHR34203">
    <property type="entry name" value="METHYLTRANSFERASE, FKBM FAMILY PROTEIN"/>
    <property type="match status" value="1"/>
</dbReference>
<dbReference type="InterPro" id="IPR052514">
    <property type="entry name" value="SAM-dependent_MTase"/>
</dbReference>
<dbReference type="SUPFAM" id="SSF53335">
    <property type="entry name" value="S-adenosyl-L-methionine-dependent methyltransferases"/>
    <property type="match status" value="1"/>
</dbReference>
<dbReference type="AlphaFoldDB" id="A0A850HB63"/>
<dbReference type="RefSeq" id="WP_176273529.1">
    <property type="nucleotide sequence ID" value="NZ_JABWTA010000001.1"/>
</dbReference>
<comment type="caution">
    <text evidence="2">The sequence shown here is derived from an EMBL/GenBank/DDBJ whole genome shotgun (WGS) entry which is preliminary data.</text>
</comment>
<dbReference type="Pfam" id="PF05050">
    <property type="entry name" value="Methyltransf_21"/>
    <property type="match status" value="1"/>
</dbReference>
<evidence type="ECO:0000313" key="3">
    <source>
        <dbReference type="Proteomes" id="UP000546031"/>
    </source>
</evidence>
<sequence length="299" mass="33737">MKKLLKRLRAKSRSLQSGQLVSPRQLFSHTNSQVGIMCRERLSPVYIGEGRVLSRALGRYTLRTNSSDTGFAPHILMDGFWEIWLTRWMVENVKPGWTAIDVGANYGYYSVLLADLVGVRGKLLAFEPNPECSDATQFAITINGFSHNAAVHEVALSNVAGDCTFFVPKNEPKNGHLEMRRAKVTTVEESELGTRFPVPMATLDERVAHLDRVDFIKIDAEGAEQAIFEGMQETISRHNPLIVMEFNNVRGQADAFAQKLREVYPYAQYLESDGSVNPVDFDRLMTDRRGVDWLLLLQK</sequence>
<dbReference type="Gene3D" id="3.40.50.150">
    <property type="entry name" value="Vaccinia Virus protein VP39"/>
    <property type="match status" value="1"/>
</dbReference>
<keyword evidence="3" id="KW-1185">Reference proteome</keyword>
<evidence type="ECO:0000313" key="2">
    <source>
        <dbReference type="EMBL" id="NVE95293.1"/>
    </source>
</evidence>
<keyword evidence="2" id="KW-0808">Transferase</keyword>
<dbReference type="Proteomes" id="UP000546031">
    <property type="component" value="Unassembled WGS sequence"/>
</dbReference>
<dbReference type="InterPro" id="IPR029063">
    <property type="entry name" value="SAM-dependent_MTases_sf"/>
</dbReference>
<dbReference type="GO" id="GO:0032259">
    <property type="term" value="P:methylation"/>
    <property type="evidence" value="ECO:0007669"/>
    <property type="project" value="UniProtKB-KW"/>
</dbReference>
<proteinExistence type="predicted"/>
<name>A0A850HB63_9SPHN</name>
<dbReference type="PANTHER" id="PTHR34203:SF15">
    <property type="entry name" value="SLL1173 PROTEIN"/>
    <property type="match status" value="1"/>
</dbReference>
<dbReference type="NCBIfam" id="TIGR01444">
    <property type="entry name" value="fkbM_fam"/>
    <property type="match status" value="1"/>
</dbReference>
<protein>
    <submittedName>
        <fullName evidence="2">FkbM family methyltransferase</fullName>
    </submittedName>
</protein>
<gene>
    <name evidence="2" type="ORF">HUO12_10320</name>
</gene>
<feature type="domain" description="Methyltransferase FkbM" evidence="1">
    <location>
        <begin position="101"/>
        <end position="257"/>
    </location>
</feature>
<organism evidence="2 3">
    <name type="scientific">Altererythrobacter lutimaris</name>
    <dbReference type="NCBI Taxonomy" id="2743979"/>
    <lineage>
        <taxon>Bacteria</taxon>
        <taxon>Pseudomonadati</taxon>
        <taxon>Pseudomonadota</taxon>
        <taxon>Alphaproteobacteria</taxon>
        <taxon>Sphingomonadales</taxon>
        <taxon>Erythrobacteraceae</taxon>
        <taxon>Altererythrobacter</taxon>
    </lineage>
</organism>
<accession>A0A850HB63</accession>